<evidence type="ECO:0000313" key="2">
    <source>
        <dbReference type="Proteomes" id="UP000774326"/>
    </source>
</evidence>
<name>A0A9P8PI73_WICPI</name>
<proteinExistence type="predicted"/>
<dbReference type="AlphaFoldDB" id="A0A9P8PI73"/>
<dbReference type="Proteomes" id="UP000774326">
    <property type="component" value="Unassembled WGS sequence"/>
</dbReference>
<gene>
    <name evidence="1" type="ORF">WICPIJ_010149</name>
</gene>
<reference evidence="1" key="2">
    <citation type="submission" date="2021-01" db="EMBL/GenBank/DDBJ databases">
        <authorList>
            <person name="Schikora-Tamarit M.A."/>
        </authorList>
    </citation>
    <scope>NUCLEOTIDE SEQUENCE</scope>
    <source>
        <strain evidence="1">CBS2887</strain>
    </source>
</reference>
<reference evidence="1" key="1">
    <citation type="journal article" date="2021" name="Open Biol.">
        <title>Shared evolutionary footprints suggest mitochondrial oxidative damage underlies multiple complex I losses in fungi.</title>
        <authorList>
            <person name="Schikora-Tamarit M.A."/>
            <person name="Marcet-Houben M."/>
            <person name="Nosek J."/>
            <person name="Gabaldon T."/>
        </authorList>
    </citation>
    <scope>NUCLEOTIDE SEQUENCE</scope>
    <source>
        <strain evidence="1">CBS2887</strain>
    </source>
</reference>
<protein>
    <submittedName>
        <fullName evidence="1">Uncharacterized protein</fullName>
    </submittedName>
</protein>
<accession>A0A9P8PI73</accession>
<organism evidence="1 2">
    <name type="scientific">Wickerhamomyces pijperi</name>
    <name type="common">Yeast</name>
    <name type="synonym">Pichia pijperi</name>
    <dbReference type="NCBI Taxonomy" id="599730"/>
    <lineage>
        <taxon>Eukaryota</taxon>
        <taxon>Fungi</taxon>
        <taxon>Dikarya</taxon>
        <taxon>Ascomycota</taxon>
        <taxon>Saccharomycotina</taxon>
        <taxon>Saccharomycetes</taxon>
        <taxon>Phaffomycetales</taxon>
        <taxon>Wickerhamomycetaceae</taxon>
        <taxon>Wickerhamomyces</taxon>
    </lineage>
</organism>
<sequence>MCLSTASVSSFSKSAKSPSASNFLKRALISSFWIFSLASADFMKAMFITPVLPNLDLSSSLASSISLSMFMSLMSPNSSSSSSLSRTLERNLSPRLSISSISSLASESLDSPEWIILLAQSELFLCLSDILS</sequence>
<dbReference type="EMBL" id="JAEUBG010005865">
    <property type="protein sequence ID" value="KAH3672105.1"/>
    <property type="molecule type" value="Genomic_DNA"/>
</dbReference>
<evidence type="ECO:0000313" key="1">
    <source>
        <dbReference type="EMBL" id="KAH3672105.1"/>
    </source>
</evidence>
<keyword evidence="2" id="KW-1185">Reference proteome</keyword>
<comment type="caution">
    <text evidence="1">The sequence shown here is derived from an EMBL/GenBank/DDBJ whole genome shotgun (WGS) entry which is preliminary data.</text>
</comment>